<evidence type="ECO:0000313" key="1">
    <source>
        <dbReference type="EMBL" id="AUS92795.1"/>
    </source>
</evidence>
<sequence>MIEKKSKVSIEEITNYTKEEATKAAQSMKIPAIIPVFVAVDSDEGTVDHIFSSNLPDALYIPLH</sequence>
<name>A0A2I7ZJS3_9BACI</name>
<dbReference type="EMBL" id="MF996509">
    <property type="protein sequence ID" value="AUS92795.1"/>
    <property type="molecule type" value="Genomic_DNA"/>
</dbReference>
<accession>A0A2I7ZJS3</accession>
<proteinExistence type="predicted"/>
<dbReference type="RefSeq" id="WP_172691959.1">
    <property type="nucleotide sequence ID" value="NZ_MF996509.1"/>
</dbReference>
<organism evidence="1">
    <name type="scientific">Bacillus glycinifermentans</name>
    <dbReference type="NCBI Taxonomy" id="1664069"/>
    <lineage>
        <taxon>Bacteria</taxon>
        <taxon>Bacillati</taxon>
        <taxon>Bacillota</taxon>
        <taxon>Bacilli</taxon>
        <taxon>Bacillales</taxon>
        <taxon>Bacillaceae</taxon>
        <taxon>Bacillus</taxon>
    </lineage>
</organism>
<keyword evidence="1" id="KW-0614">Plasmid</keyword>
<dbReference type="AlphaFoldDB" id="A0A2I7ZJS3"/>
<protein>
    <submittedName>
        <fullName evidence="1">Uncharacterized protein</fullName>
    </submittedName>
</protein>
<geneLocation type="plasmid" evidence="1">
    <name>unnamed1</name>
</geneLocation>
<reference evidence="1" key="1">
    <citation type="submission" date="2017-09" db="EMBL/GenBank/DDBJ databases">
        <title>Sequences of three plasmids isolated from Bacillus glycinfermentans NCCP 15922.</title>
        <authorList>
            <person name="Yu W.-S."/>
            <person name="Do H.-N."/>
            <person name="Cheong H.-M."/>
            <person name="Hwang K.-J."/>
        </authorList>
    </citation>
    <scope>NUCLEOTIDE SEQUENCE</scope>
    <source>
        <strain evidence="1">KBN06P03352</strain>
        <plasmid evidence="1">unnamed1</plasmid>
    </source>
</reference>